<keyword evidence="2" id="KW-1185">Reference proteome</keyword>
<gene>
    <name evidence="1" type="ORF">E5331_14100</name>
</gene>
<proteinExistence type="predicted"/>
<reference evidence="1" key="1">
    <citation type="submission" date="2019-04" db="EMBL/GenBank/DDBJ databases">
        <title>Microbes associate with the intestines of laboratory mice.</title>
        <authorList>
            <person name="Navarre W."/>
            <person name="Wong E."/>
            <person name="Huang K."/>
            <person name="Tropini C."/>
            <person name="Ng K."/>
            <person name="Yu B."/>
        </authorList>
    </citation>
    <scope>NUCLEOTIDE SEQUENCE</scope>
    <source>
        <strain evidence="1">NM04_E33</strain>
    </source>
</reference>
<name>A0AC61RBP1_9BACT</name>
<dbReference type="Proteomes" id="UP000306319">
    <property type="component" value="Unassembled WGS sequence"/>
</dbReference>
<protein>
    <submittedName>
        <fullName evidence="1">Redox-sensing transcriptional repressor Rex</fullName>
    </submittedName>
</protein>
<evidence type="ECO:0000313" key="2">
    <source>
        <dbReference type="Proteomes" id="UP000306319"/>
    </source>
</evidence>
<dbReference type="EMBL" id="SRYB01000023">
    <property type="protein sequence ID" value="TGY77586.1"/>
    <property type="molecule type" value="Genomic_DNA"/>
</dbReference>
<comment type="caution">
    <text evidence="1">The sequence shown here is derived from an EMBL/GenBank/DDBJ whole genome shotgun (WGS) entry which is preliminary data.</text>
</comment>
<evidence type="ECO:0000313" key="1">
    <source>
        <dbReference type="EMBL" id="TGY77586.1"/>
    </source>
</evidence>
<sequence length="211" mass="22969">MVINNLILPEPTLRRLPWYLAYVEILKAQDIEYVSSTQISRALNVDASQIAKDLSFLSLKGKTRIGYEVNALVSSLADFLGFRISHKAYIFGAGSLGKALMLDSGLANYGLDIVAGFDIDNKKVGNMVGDVPIYHIDSLATVMESNPATIGILTVPADCAQDTADIAIGEGIRAIWNFTPYRVKVAEGIVMSNTSIYAHLALIYNRLNAEI</sequence>
<accession>A0AC61RBP1</accession>
<organism evidence="1 2">
    <name type="scientific">Lepagella muris</name>
    <dbReference type="NCBI Taxonomy" id="3032870"/>
    <lineage>
        <taxon>Bacteria</taxon>
        <taxon>Pseudomonadati</taxon>
        <taxon>Bacteroidota</taxon>
        <taxon>Bacteroidia</taxon>
        <taxon>Bacteroidales</taxon>
        <taxon>Muribaculaceae</taxon>
        <taxon>Lepagella</taxon>
    </lineage>
</organism>